<feature type="region of interest" description="Disordered" evidence="13">
    <location>
        <begin position="1002"/>
        <end position="1043"/>
    </location>
</feature>
<dbReference type="Gene3D" id="1.10.510.10">
    <property type="entry name" value="Transferase(Phosphotransferase) domain 1"/>
    <property type="match status" value="1"/>
</dbReference>
<feature type="compositionally biased region" description="Polar residues" evidence="13">
    <location>
        <begin position="2314"/>
        <end position="2329"/>
    </location>
</feature>
<evidence type="ECO:0000313" key="20">
    <source>
        <dbReference type="EMBL" id="RMX43443.1"/>
    </source>
</evidence>
<feature type="region of interest" description="Disordered" evidence="13">
    <location>
        <begin position="2258"/>
        <end position="2329"/>
    </location>
</feature>
<evidence type="ECO:0000259" key="19">
    <source>
        <dbReference type="PROSITE" id="PS51377"/>
    </source>
</evidence>
<feature type="compositionally biased region" description="Pro residues" evidence="13">
    <location>
        <begin position="2463"/>
        <end position="2472"/>
    </location>
</feature>
<feature type="compositionally biased region" description="Basic and acidic residues" evidence="13">
    <location>
        <begin position="1711"/>
        <end position="1722"/>
    </location>
</feature>
<dbReference type="SUPFAM" id="SSF50156">
    <property type="entry name" value="PDZ domain-like"/>
    <property type="match status" value="6"/>
</dbReference>
<evidence type="ECO:0000256" key="2">
    <source>
        <dbReference type="ARBA" id="ARBA00004245"/>
    </source>
</evidence>
<evidence type="ECO:0000256" key="3">
    <source>
        <dbReference type="ARBA" id="ARBA00009649"/>
    </source>
</evidence>
<accession>A0A3M6TPV9</accession>
<dbReference type="SMART" id="SM00194">
    <property type="entry name" value="PTPc"/>
    <property type="match status" value="1"/>
</dbReference>
<feature type="compositionally biased region" description="Acidic residues" evidence="13">
    <location>
        <begin position="2395"/>
        <end position="2406"/>
    </location>
</feature>
<feature type="region of interest" description="Disordered" evidence="13">
    <location>
        <begin position="2432"/>
        <end position="2517"/>
    </location>
</feature>
<name>A0A3M6TPV9_POCDA</name>
<evidence type="ECO:0000259" key="16">
    <source>
        <dbReference type="PROSITE" id="PS50056"/>
    </source>
</evidence>
<evidence type="ECO:0000256" key="10">
    <source>
        <dbReference type="ARBA" id="ARBA00023212"/>
    </source>
</evidence>
<keyword evidence="8" id="KW-0378">Hydrolase</keyword>
<dbReference type="SMART" id="SM00228">
    <property type="entry name" value="PDZ"/>
    <property type="match status" value="6"/>
</dbReference>
<feature type="compositionally biased region" description="Polar residues" evidence="13">
    <location>
        <begin position="1640"/>
        <end position="1656"/>
    </location>
</feature>
<feature type="region of interest" description="Disordered" evidence="13">
    <location>
        <begin position="2195"/>
        <end position="2220"/>
    </location>
</feature>
<feature type="region of interest" description="Disordered" evidence="13">
    <location>
        <begin position="1224"/>
        <end position="1327"/>
    </location>
</feature>
<dbReference type="InterPro" id="IPR001478">
    <property type="entry name" value="PDZ"/>
</dbReference>
<keyword evidence="14" id="KW-0732">Signal</keyword>
<feature type="domain" description="FERM" evidence="17">
    <location>
        <begin position="612"/>
        <end position="920"/>
    </location>
</feature>
<dbReference type="FunFam" id="3.90.190.10:FF:000045">
    <property type="entry name" value="Tyrosine-protein phosphatase non-receptor type 12"/>
    <property type="match status" value="1"/>
</dbReference>
<dbReference type="SUPFAM" id="SSF47031">
    <property type="entry name" value="Second domain of FERM"/>
    <property type="match status" value="1"/>
</dbReference>
<evidence type="ECO:0000259" key="17">
    <source>
        <dbReference type="PROSITE" id="PS50057"/>
    </source>
</evidence>
<feature type="region of interest" description="Disordered" evidence="13">
    <location>
        <begin position="2048"/>
        <end position="2109"/>
    </location>
</feature>
<dbReference type="Gene3D" id="3.90.190.10">
    <property type="entry name" value="Protein tyrosine phosphatase superfamily"/>
    <property type="match status" value="1"/>
</dbReference>
<evidence type="ECO:0000256" key="9">
    <source>
        <dbReference type="ARBA" id="ARBA00022912"/>
    </source>
</evidence>
<feature type="compositionally biased region" description="Polar residues" evidence="13">
    <location>
        <begin position="374"/>
        <end position="399"/>
    </location>
</feature>
<dbReference type="OrthoDB" id="165498at2759"/>
<dbReference type="Gene3D" id="3.10.20.90">
    <property type="entry name" value="Phosphatidylinositol 3-kinase Catalytic Subunit, Chain A, domain 1"/>
    <property type="match status" value="1"/>
</dbReference>
<dbReference type="SUPFAM" id="SSF52799">
    <property type="entry name" value="(Phosphotyrosine protein) phosphatases II"/>
    <property type="match status" value="1"/>
</dbReference>
<dbReference type="Pfam" id="PF00373">
    <property type="entry name" value="FERM_M"/>
    <property type="match status" value="1"/>
</dbReference>
<feature type="compositionally biased region" description="Polar residues" evidence="13">
    <location>
        <begin position="2048"/>
        <end position="2066"/>
    </location>
</feature>
<dbReference type="InterPro" id="IPR000387">
    <property type="entry name" value="Tyr_Pase_dom"/>
</dbReference>
<dbReference type="SMART" id="SM00295">
    <property type="entry name" value="B41"/>
    <property type="match status" value="1"/>
</dbReference>
<reference evidence="20 21" key="1">
    <citation type="journal article" date="2018" name="Sci. Rep.">
        <title>Comparative analysis of the Pocillopora damicornis genome highlights role of immune system in coral evolution.</title>
        <authorList>
            <person name="Cunning R."/>
            <person name="Bay R.A."/>
            <person name="Gillette P."/>
            <person name="Baker A.C."/>
            <person name="Traylor-Knowles N."/>
        </authorList>
    </citation>
    <scope>NUCLEOTIDE SEQUENCE [LARGE SCALE GENOMIC DNA]</scope>
    <source>
        <strain evidence="20">RSMAS</strain>
        <tissue evidence="20">Whole animal</tissue>
    </source>
</reference>
<dbReference type="InterPro" id="IPR019747">
    <property type="entry name" value="FERM_CS"/>
</dbReference>
<dbReference type="InterPro" id="IPR011019">
    <property type="entry name" value="KIND_dom"/>
</dbReference>
<keyword evidence="10" id="KW-0206">Cytoskeleton</keyword>
<keyword evidence="21" id="KW-1185">Reference proteome</keyword>
<feature type="compositionally biased region" description="Basic and acidic residues" evidence="13">
    <location>
        <begin position="2081"/>
        <end position="2093"/>
    </location>
</feature>
<dbReference type="PROSITE" id="PS50106">
    <property type="entry name" value="PDZ"/>
    <property type="match status" value="6"/>
</dbReference>
<dbReference type="SMART" id="SM01196">
    <property type="entry name" value="FERM_C"/>
    <property type="match status" value="1"/>
</dbReference>
<dbReference type="SUPFAM" id="SSF50729">
    <property type="entry name" value="PH domain-like"/>
    <property type="match status" value="1"/>
</dbReference>
<evidence type="ECO:0000256" key="7">
    <source>
        <dbReference type="ARBA" id="ARBA00022737"/>
    </source>
</evidence>
<dbReference type="InterPro" id="IPR052074">
    <property type="entry name" value="NonRcpt_TyrProt_Phosphatase"/>
</dbReference>
<evidence type="ECO:0000256" key="12">
    <source>
        <dbReference type="ARBA" id="ARBA00034734"/>
    </source>
</evidence>
<keyword evidence="5" id="KW-0963">Cytoplasm</keyword>
<feature type="chain" id="PRO_5018315146" description="protein-tyrosine-phosphatase" evidence="14">
    <location>
        <begin position="24"/>
        <end position="2819"/>
    </location>
</feature>
<dbReference type="InterPro" id="IPR000242">
    <property type="entry name" value="PTP_cat"/>
</dbReference>
<organism evidence="20 21">
    <name type="scientific">Pocillopora damicornis</name>
    <name type="common">Cauliflower coral</name>
    <name type="synonym">Millepora damicornis</name>
    <dbReference type="NCBI Taxonomy" id="46731"/>
    <lineage>
        <taxon>Eukaryota</taxon>
        <taxon>Metazoa</taxon>
        <taxon>Cnidaria</taxon>
        <taxon>Anthozoa</taxon>
        <taxon>Hexacorallia</taxon>
        <taxon>Scleractinia</taxon>
        <taxon>Astrocoeniina</taxon>
        <taxon>Pocilloporidae</taxon>
        <taxon>Pocillopora</taxon>
    </lineage>
</organism>
<dbReference type="InterPro" id="IPR029071">
    <property type="entry name" value="Ubiquitin-like_domsf"/>
</dbReference>
<feature type="domain" description="KIND" evidence="19">
    <location>
        <begin position="47"/>
        <end position="229"/>
    </location>
</feature>
<evidence type="ECO:0000256" key="13">
    <source>
        <dbReference type="SAM" id="MobiDB-lite"/>
    </source>
</evidence>
<evidence type="ECO:0000256" key="5">
    <source>
        <dbReference type="ARBA" id="ARBA00022490"/>
    </source>
</evidence>
<feature type="domain" description="PDZ" evidence="18">
    <location>
        <begin position="1862"/>
        <end position="1943"/>
    </location>
</feature>
<dbReference type="CDD" id="cd06792">
    <property type="entry name" value="PDZ2-PTPN13_FRMPD2-like"/>
    <property type="match status" value="1"/>
</dbReference>
<feature type="region of interest" description="Disordered" evidence="13">
    <location>
        <begin position="1610"/>
        <end position="1675"/>
    </location>
</feature>
<feature type="region of interest" description="Disordered" evidence="13">
    <location>
        <begin position="321"/>
        <end position="426"/>
    </location>
</feature>
<feature type="compositionally biased region" description="Low complexity" evidence="13">
    <location>
        <begin position="356"/>
        <end position="373"/>
    </location>
</feature>
<keyword evidence="7" id="KW-0677">Repeat</keyword>
<dbReference type="PROSITE" id="PS00661">
    <property type="entry name" value="FERM_2"/>
    <property type="match status" value="1"/>
</dbReference>
<dbReference type="InterPro" id="IPR014352">
    <property type="entry name" value="FERM/acyl-CoA-bd_prot_sf"/>
</dbReference>
<feature type="compositionally biased region" description="Polar residues" evidence="13">
    <location>
        <begin position="327"/>
        <end position="354"/>
    </location>
</feature>
<comment type="similarity">
    <text evidence="3">Belongs to the protein-tyrosine phosphatase family. Non-receptor class subfamily.</text>
</comment>
<feature type="compositionally biased region" description="Basic and acidic residues" evidence="13">
    <location>
        <begin position="2271"/>
        <end position="2282"/>
    </location>
</feature>
<protein>
    <recommendedName>
        <fullName evidence="4">protein-tyrosine-phosphatase</fullName>
        <ecNumber evidence="4">3.1.3.48</ecNumber>
    </recommendedName>
</protein>
<dbReference type="GO" id="GO:0005634">
    <property type="term" value="C:nucleus"/>
    <property type="evidence" value="ECO:0007669"/>
    <property type="project" value="UniProtKB-SubCell"/>
</dbReference>
<dbReference type="InterPro" id="IPR003595">
    <property type="entry name" value="Tyr_Pase_cat"/>
</dbReference>
<dbReference type="InterPro" id="IPR019749">
    <property type="entry name" value="Band_41_domain"/>
</dbReference>
<dbReference type="GO" id="GO:0004725">
    <property type="term" value="F:protein tyrosine phosphatase activity"/>
    <property type="evidence" value="ECO:0007669"/>
    <property type="project" value="UniProtKB-EC"/>
</dbReference>
<dbReference type="InterPro" id="IPR019748">
    <property type="entry name" value="FERM_central"/>
</dbReference>
<dbReference type="InterPro" id="IPR036034">
    <property type="entry name" value="PDZ_sf"/>
</dbReference>
<dbReference type="Gene3D" id="2.30.42.10">
    <property type="match status" value="6"/>
</dbReference>
<feature type="compositionally biased region" description="Polar residues" evidence="13">
    <location>
        <begin position="2495"/>
        <end position="2511"/>
    </location>
</feature>
<dbReference type="Pfam" id="PF00595">
    <property type="entry name" value="PDZ"/>
    <property type="match status" value="6"/>
</dbReference>
<dbReference type="PRINTS" id="PR00935">
    <property type="entry name" value="BAND41"/>
</dbReference>
<evidence type="ECO:0000259" key="15">
    <source>
        <dbReference type="PROSITE" id="PS50055"/>
    </source>
</evidence>
<feature type="compositionally biased region" description="Low complexity" evidence="13">
    <location>
        <begin position="2199"/>
        <end position="2210"/>
    </location>
</feature>
<keyword evidence="9" id="KW-0904">Protein phosphatase</keyword>
<feature type="domain" description="PDZ" evidence="18">
    <location>
        <begin position="2106"/>
        <end position="2191"/>
    </location>
</feature>
<feature type="domain" description="PDZ" evidence="18">
    <location>
        <begin position="1385"/>
        <end position="1470"/>
    </location>
</feature>
<dbReference type="CDD" id="cd14473">
    <property type="entry name" value="FERM_B-lobe"/>
    <property type="match status" value="1"/>
</dbReference>
<evidence type="ECO:0000313" key="21">
    <source>
        <dbReference type="Proteomes" id="UP000275408"/>
    </source>
</evidence>
<dbReference type="PANTHER" id="PTHR46900">
    <property type="entry name" value="TYROSINE-PROTEIN PHOSPHATASE NON-RECEPTOR TYPE 13"/>
    <property type="match status" value="1"/>
</dbReference>
<feature type="region of interest" description="Disordered" evidence="13">
    <location>
        <begin position="223"/>
        <end position="301"/>
    </location>
</feature>
<feature type="compositionally biased region" description="Low complexity" evidence="13">
    <location>
        <begin position="444"/>
        <end position="466"/>
    </location>
</feature>
<dbReference type="SUPFAM" id="SSF54236">
    <property type="entry name" value="Ubiquitin-like"/>
    <property type="match status" value="1"/>
</dbReference>
<dbReference type="Proteomes" id="UP000275408">
    <property type="component" value="Unassembled WGS sequence"/>
</dbReference>
<dbReference type="CDD" id="cd14538">
    <property type="entry name" value="PTPc-N20_13"/>
    <property type="match status" value="1"/>
</dbReference>
<feature type="signal peptide" evidence="14">
    <location>
        <begin position="1"/>
        <end position="23"/>
    </location>
</feature>
<feature type="compositionally biased region" description="Low complexity" evidence="13">
    <location>
        <begin position="1272"/>
        <end position="1289"/>
    </location>
</feature>
<dbReference type="EMBL" id="RCHS01003197">
    <property type="protein sequence ID" value="RMX43443.1"/>
    <property type="molecule type" value="Genomic_DNA"/>
</dbReference>
<keyword evidence="6" id="KW-0597">Phosphoprotein</keyword>
<dbReference type="GO" id="GO:0005737">
    <property type="term" value="C:cytoplasm"/>
    <property type="evidence" value="ECO:0007669"/>
    <property type="project" value="UniProtKB-ARBA"/>
</dbReference>
<dbReference type="SMART" id="SM00404">
    <property type="entry name" value="PTPc_motif"/>
    <property type="match status" value="1"/>
</dbReference>
<feature type="domain" description="PDZ" evidence="18">
    <location>
        <begin position="1116"/>
        <end position="1202"/>
    </location>
</feature>
<dbReference type="PROSITE" id="PS00383">
    <property type="entry name" value="TYR_PHOSPHATASE_1"/>
    <property type="match status" value="1"/>
</dbReference>
<dbReference type="Pfam" id="PF09379">
    <property type="entry name" value="FERM_N"/>
    <property type="match status" value="1"/>
</dbReference>
<feature type="compositionally biased region" description="Basic and acidic residues" evidence="13">
    <location>
        <begin position="1294"/>
        <end position="1303"/>
    </location>
</feature>
<dbReference type="Pfam" id="PF09380">
    <property type="entry name" value="FERM_C"/>
    <property type="match status" value="1"/>
</dbReference>
<feature type="compositionally biased region" description="Basic and acidic residues" evidence="13">
    <location>
        <begin position="1240"/>
        <end position="1254"/>
    </location>
</feature>
<evidence type="ECO:0000256" key="8">
    <source>
        <dbReference type="ARBA" id="ARBA00022801"/>
    </source>
</evidence>
<dbReference type="PROSITE" id="PS51377">
    <property type="entry name" value="KIND"/>
    <property type="match status" value="1"/>
</dbReference>
<dbReference type="CDD" id="cd00136">
    <property type="entry name" value="PDZ_canonical"/>
    <property type="match status" value="1"/>
</dbReference>
<dbReference type="PROSITE" id="PS50057">
    <property type="entry name" value="FERM_3"/>
    <property type="match status" value="1"/>
</dbReference>
<feature type="domain" description="Tyrosine-protein phosphatase" evidence="15">
    <location>
        <begin position="2555"/>
        <end position="2812"/>
    </location>
</feature>
<evidence type="ECO:0000259" key="18">
    <source>
        <dbReference type="PROSITE" id="PS50106"/>
    </source>
</evidence>
<feature type="compositionally biased region" description="Polar residues" evidence="13">
    <location>
        <begin position="2260"/>
        <end position="2270"/>
    </location>
</feature>
<dbReference type="InterPro" id="IPR018979">
    <property type="entry name" value="FERM_N"/>
</dbReference>
<dbReference type="CDD" id="cd17101">
    <property type="entry name" value="FERM_F1_PTPN13_like"/>
    <property type="match status" value="1"/>
</dbReference>
<feature type="region of interest" description="Disordered" evidence="13">
    <location>
        <begin position="1798"/>
        <end position="1824"/>
    </location>
</feature>
<feature type="compositionally biased region" description="Basic and acidic residues" evidence="13">
    <location>
        <begin position="1002"/>
        <end position="1030"/>
    </location>
</feature>
<feature type="compositionally biased region" description="Basic and acidic residues" evidence="13">
    <location>
        <begin position="1662"/>
        <end position="1671"/>
    </location>
</feature>
<dbReference type="Gene3D" id="1.20.80.10">
    <property type="match status" value="1"/>
</dbReference>
<dbReference type="PROSITE" id="PS50055">
    <property type="entry name" value="TYR_PHOSPHATASE_PTP"/>
    <property type="match status" value="1"/>
</dbReference>
<dbReference type="InterPro" id="IPR000299">
    <property type="entry name" value="FERM_domain"/>
</dbReference>
<dbReference type="PRINTS" id="PR00700">
    <property type="entry name" value="PRTYPHPHTASE"/>
</dbReference>
<dbReference type="InterPro" id="IPR011993">
    <property type="entry name" value="PH-like_dom_sf"/>
</dbReference>
<dbReference type="InterPro" id="IPR035963">
    <property type="entry name" value="FERM_2"/>
</dbReference>
<feature type="domain" description="PDZ" evidence="18">
    <location>
        <begin position="1957"/>
        <end position="2042"/>
    </location>
</feature>
<evidence type="ECO:0000256" key="6">
    <source>
        <dbReference type="ARBA" id="ARBA00022553"/>
    </source>
</evidence>
<keyword evidence="11" id="KW-0539">Nucleus</keyword>
<dbReference type="GO" id="GO:0005856">
    <property type="term" value="C:cytoskeleton"/>
    <property type="evidence" value="ECO:0007669"/>
    <property type="project" value="UniProtKB-SubCell"/>
</dbReference>
<evidence type="ECO:0000256" key="14">
    <source>
        <dbReference type="SAM" id="SignalP"/>
    </source>
</evidence>
<feature type="region of interest" description="Disordered" evidence="13">
    <location>
        <begin position="441"/>
        <end position="466"/>
    </location>
</feature>
<feature type="compositionally biased region" description="Acidic residues" evidence="13">
    <location>
        <begin position="223"/>
        <end position="233"/>
    </location>
</feature>
<comment type="caution">
    <text evidence="20">The sequence shown here is derived from an EMBL/GenBank/DDBJ whole genome shotgun (WGS) entry which is preliminary data.</text>
</comment>
<feature type="domain" description="PDZ" evidence="18">
    <location>
        <begin position="1492"/>
        <end position="1578"/>
    </location>
</feature>
<evidence type="ECO:0000256" key="1">
    <source>
        <dbReference type="ARBA" id="ARBA00004123"/>
    </source>
</evidence>
<feature type="compositionally biased region" description="Polar residues" evidence="13">
    <location>
        <begin position="2379"/>
        <end position="2392"/>
    </location>
</feature>
<feature type="compositionally biased region" description="Polar residues" evidence="13">
    <location>
        <begin position="1690"/>
        <end position="1700"/>
    </location>
</feature>
<dbReference type="PANTHER" id="PTHR46900:SF2">
    <property type="entry name" value="TYROSINE-PROTEIN PHOSPHATASE NON-RECEPTOR TYPE 13"/>
    <property type="match status" value="1"/>
</dbReference>
<feature type="region of interest" description="Disordered" evidence="13">
    <location>
        <begin position="1690"/>
        <end position="1751"/>
    </location>
</feature>
<dbReference type="InterPro" id="IPR018980">
    <property type="entry name" value="FERM_PH-like_C"/>
</dbReference>
<comment type="similarity">
    <text evidence="12">Belongs to the protein-tyrosine phosphatase family. Non-receptor class 4 subfamily.</text>
</comment>
<dbReference type="SMART" id="SM00750">
    <property type="entry name" value="KIND"/>
    <property type="match status" value="1"/>
</dbReference>
<feature type="compositionally biased region" description="Low complexity" evidence="13">
    <location>
        <begin position="1614"/>
        <end position="1627"/>
    </location>
</feature>
<dbReference type="SUPFAM" id="SSF56112">
    <property type="entry name" value="Protein kinase-like (PK-like)"/>
    <property type="match status" value="1"/>
</dbReference>
<dbReference type="InterPro" id="IPR029021">
    <property type="entry name" value="Prot-tyrosine_phosphatase-like"/>
</dbReference>
<feature type="domain" description="Tyrosine specific protein phosphatases" evidence="16">
    <location>
        <begin position="2733"/>
        <end position="2803"/>
    </location>
</feature>
<evidence type="ECO:0000256" key="4">
    <source>
        <dbReference type="ARBA" id="ARBA00013064"/>
    </source>
</evidence>
<gene>
    <name evidence="20" type="ORF">pdam_00001877</name>
</gene>
<dbReference type="STRING" id="46731.A0A3M6TPV9"/>
<dbReference type="PROSITE" id="PS50056">
    <property type="entry name" value="TYR_PHOSPHATASE_2"/>
    <property type="match status" value="1"/>
</dbReference>
<dbReference type="InterPro" id="IPR011009">
    <property type="entry name" value="Kinase-like_dom_sf"/>
</dbReference>
<comment type="subcellular location">
    <subcellularLocation>
        <location evidence="2">Cytoplasm</location>
        <location evidence="2">Cytoskeleton</location>
    </subcellularLocation>
    <subcellularLocation>
        <location evidence="1">Nucleus</location>
    </subcellularLocation>
</comment>
<dbReference type="EC" id="3.1.3.48" evidence="4"/>
<dbReference type="Gene3D" id="2.30.29.30">
    <property type="entry name" value="Pleckstrin-homology domain (PH domain)/Phosphotyrosine-binding domain (PTB)"/>
    <property type="match status" value="1"/>
</dbReference>
<dbReference type="Pfam" id="PF00102">
    <property type="entry name" value="Y_phosphatase"/>
    <property type="match status" value="1"/>
</dbReference>
<dbReference type="InterPro" id="IPR016130">
    <property type="entry name" value="Tyr_Pase_AS"/>
</dbReference>
<feature type="compositionally biased region" description="Low complexity" evidence="13">
    <location>
        <begin position="1808"/>
        <end position="1819"/>
    </location>
</feature>
<proteinExistence type="inferred from homology"/>
<sequence>MKERKLGYFLLILRHFSLSLVNGDEDKRKRYTRLEFTAMPALTANSVTLDEILVVRAGPLREEELWALLSQSSAALQDVFIKGKARRKGLLTYTITPESLLLCHNGKVKFSLHTVSSKNRSYTAPEMYSKHDKPLGSEGTLEKICIYSLGMTLYHAAEYEIPVGKPVNLSETLENVLLSMCEESSHLRISLVKVMEVCHAHRKRRHFNDLIASMVAAVLGDEVPDNDEEDHSSEEETVHINHSEFLNGESPSPIGDEVSPRSLPSPPPSRISTRGQSTSEELVGSNFRRSGSPTELALIPHKREARIPHVLDKYKDHLERVRRERGQQSSPNNLTNGFNSIEQSHPSSYDQSEVISPDQSWSRSQDQSRPSSSAAFQNGTSWKHLPQSSSKTLDRQATTYDEDDLRDGYFKGPAKSLDSEVQLQSKPDLVPAARSSTLHRYDSDTSITDTSSMVSGPRSSVMSGRSSMVSITQGSYAPESYMTDGYESEPYLTSIGSSASRAAFRDGRDSHTISNRPFSSTMDLRKQVMTQQSLPAGTDEVDHRGKMPQRFLSVPDIHVSGDAPKDKRATKGSRTKLGDFFGPEFVLVEKDPNLSVVNISPRKAGSVPHGRRLVTVIMLNRQKLQMMIEVTSTTQDLFEQVIKYLGLTEKFFFGLTQLKDGEHIFLDLDVKLAKYAPAKWKEEGKQPAEKFLLHFRVKFYVESVALISNPQTTHQFYLQLRENILTGHLYCHEEASFTLGGLALQAETGDYNDALGDEYFLAEHYIPNKIIEKISLDHATQELPGFHKSCHGLSEEEAELEFIKEAQKLQEYGVHFYKVQRKIPNTGGGKSRKSNRESVWLGICVRGVTVYEARGHMKFPVNRHSWPSTKKLSFKKKKFFIEPRGNPDPLKMTFYTDHYKKSRYLLQMSQAFHRFQMKMKTKMSILDQELSQSAVGIELSTLMGIKGLSTSDKFCFSIIDEPQVKVENGPTDVYHRPSYMMAREASKEQSIQHAHKTLERQKSLDTNQLHHDNVTHTSRDSGTEKRRYSTSDESEDSTMYQTQQEDFLPEGLSNSSSQRQFSQDVDNERDVDMPYVIDSTLNSQKLNKVISRDLSIEAEEERSSEVVASPDRELCIIKFEKEPGKLLGITVLGGENSKRLNRGIYVKAVTEGGAAWRDGRLKAGDRILAVNGQSLERVTHEHAVSVLKNVTSPVELKVSQSSFPISSLDLSSIPNISAINEEPQSLEIKSLTPRDTSSAETDHKESQSSREQSPEPHPSTFAFPSEDEPVTMISKSIPPSVMSVSSASSRQRTSRQDFVDSHKVSQAKFSSDSADTREPNIQPMTRSAPLEANVIQSSLFSATVPLVSASVANPQRDSLNGRQESLSGDESGVYSEDALPEKAFVVELEKRDGGLGLSVSGGINTSVKLGGIYIKSLLPNGPADMDGRVQIGDRILQVNGISLVGVTHKQAVETIKMAPQRTRLVLDRSVAVNIPKSSGKKARSQPSDKPFMVELVKGVGGLGLSLVGGKGAGEEHGGFLRIKKMFPGQPAASCGKLQIGDIVLKVNGNNMHGVTHQEAINHIRMGPQEVKLLVKRDPSSIPPSLLQRTGSNASDVDPAQILADIQYKLRSDHSPSLSTRSSDSSTRGQHSPKEEIVKVQESSNTEAPVSLRSSLMATEPVKYPDHSEFNRPELVNRSSEPVIQVKTVHNTLVSTNSPPNVISVRPTESPKISRQEAFHHSEEDEDGDVSSLGDAPLAEDESSDVEDSRRTSSIDIIPADCSIYDVANVQELMGKLSIMESQEEGKVQPNVAESVKASVVSDGPPLQEEVVSIPSSSESEGSDVDEVEELIDKDNDEATISTPKIEDEKKSASMTPKEEVLYIDLVKGSGGLGFTLSGGADTVGGCFVRDIVGGPAKEDGRLRQGDQILMVDDNNISSMKHMDAVNVLRATKQHVKLVVLRRPTGLVGSTKSGPVEVVNLTRTTQGRIGLLIREGEDQKIYVEDVVPGEPAATQGSLRRGDRILEACIVINGTSVDGLGFVAARQHLDAARPVARLLVERRPCQVESKYSMNQQTSPEVLSPTQSLDIPDENKTGSSDDAYDSRDENGERKEIDDDDEEAKGEQFTMKLDKGPRGFGFSLVAAPTFNSNAQGIFIKTISPGSVAESDGRLKVGDQILQVNGEDVQGLSHARVIGMLRKITGTVELEIRRPSKLYGADASVSSPKGSLGSSEATRAPFERAPHSVDLDITLEDKDKTLSGSTIIQDEDDVTELLNAISAANVKSSPPTSQIQHERPRLQKQDTDSVLSSLLASLEPPPSPPESLPSIDPREFDSQWESGYSDNEATPDSVSIKSRQFFKSGSSPPAGYTNIVHDMRNIPKPSISDAHEVNHTDVKQLSSLSNNGLAQDNSNGDKSSDDDDDDDDIDIDDEDVFDMLRDNSQLMINMLNEPDATLGEETADGNKTDNQDLPRNGNSLDEIGRPSDVPPPIPTTPLPSDDDEPPVKPPPRVESLPKFSGNNSYSTPVVNGTVSGRDSREEPLTATEPLIDVNENGRYTGHQLNDLIRTVQEKLDSSVPAEEFKALREIKQTDGCDTGKRPANKEKNRYRNVLPFDKTRVKLSGDGDNDYINASYVKIPVGDDIYHYIATQGPLPNTTEDFWQMIWEQEVIVIAMVTLEQEGGKVKCHRYWPESEDQPLVFRESMSVSLQRKEDFDSFVEREFEINNLQTGETRTVSHINFTTWPDHGVPKTAVELVEFVRFMRLLADGPGPIVVHCSAGIGRTGALITIDVAMGLMERDLLFDVNKIIRNLREQRQGMIQTKDQYIFCYKACLDVLQSLKTN</sequence>
<evidence type="ECO:0000256" key="11">
    <source>
        <dbReference type="ARBA" id="ARBA00023242"/>
    </source>
</evidence>
<feature type="region of interest" description="Disordered" evidence="13">
    <location>
        <begin position="2379"/>
        <end position="2406"/>
    </location>
</feature>